<keyword evidence="2" id="KW-1185">Reference proteome</keyword>
<proteinExistence type="predicted"/>
<dbReference type="AlphaFoldDB" id="A0A9W8Y0C3"/>
<gene>
    <name evidence="1" type="ORF">N0V83_009159</name>
</gene>
<protein>
    <recommendedName>
        <fullName evidence="3">F-box domain-containing protein</fullName>
    </recommendedName>
</protein>
<comment type="caution">
    <text evidence="1">The sequence shown here is derived from an EMBL/GenBank/DDBJ whole genome shotgun (WGS) entry which is preliminary data.</text>
</comment>
<organism evidence="1 2">
    <name type="scientific">Neocucurbitaria cava</name>
    <dbReference type="NCBI Taxonomy" id="798079"/>
    <lineage>
        <taxon>Eukaryota</taxon>
        <taxon>Fungi</taxon>
        <taxon>Dikarya</taxon>
        <taxon>Ascomycota</taxon>
        <taxon>Pezizomycotina</taxon>
        <taxon>Dothideomycetes</taxon>
        <taxon>Pleosporomycetidae</taxon>
        <taxon>Pleosporales</taxon>
        <taxon>Pleosporineae</taxon>
        <taxon>Cucurbitariaceae</taxon>
        <taxon>Neocucurbitaria</taxon>
    </lineage>
</organism>
<dbReference type="OrthoDB" id="190265at2759"/>
<dbReference type="CDD" id="cd09917">
    <property type="entry name" value="F-box_SF"/>
    <property type="match status" value="1"/>
</dbReference>
<reference evidence="1" key="1">
    <citation type="submission" date="2022-10" db="EMBL/GenBank/DDBJ databases">
        <title>Tapping the CABI collections for fungal endophytes: first genome assemblies for Collariella, Neodidymelliopsis, Ascochyta clinopodiicola, Didymella pomorum, Didymosphaeria variabile, Neocosmospora piperis and Neocucurbitaria cava.</title>
        <authorList>
            <person name="Hill R."/>
        </authorList>
    </citation>
    <scope>NUCLEOTIDE SEQUENCE</scope>
    <source>
        <strain evidence="1">IMI 356814</strain>
    </source>
</reference>
<evidence type="ECO:0000313" key="1">
    <source>
        <dbReference type="EMBL" id="KAJ4364563.1"/>
    </source>
</evidence>
<dbReference type="EMBL" id="JAPEUY010000017">
    <property type="protein sequence ID" value="KAJ4364563.1"/>
    <property type="molecule type" value="Genomic_DNA"/>
</dbReference>
<evidence type="ECO:0000313" key="2">
    <source>
        <dbReference type="Proteomes" id="UP001140560"/>
    </source>
</evidence>
<name>A0A9W8Y0C3_9PLEO</name>
<accession>A0A9W8Y0C3</accession>
<dbReference type="Proteomes" id="UP001140560">
    <property type="component" value="Unassembled WGS sequence"/>
</dbReference>
<evidence type="ECO:0008006" key="3">
    <source>
        <dbReference type="Google" id="ProtNLM"/>
    </source>
</evidence>
<sequence>MKETTALVLAGPAPDLNQIYGDLTVVGVPIGPPANKEILSGNDQHVPYLPLEIVSLIAENLDDIEDVKNLRHTCKRFYNTGLAAYSMFEGCRAIYPRSASFLKFFALINLGLVLQGFVRKIVLVSEGLCVNDNGYEWAWRQVGLGSCKEQDLQIIRYVNHHHDKDINLNGAFLTAGGYRRALTALFRKLEKLRVVEVRPLRRAEHNPYWHGPEVLKHLSFYRPDLDFRDVYYGGWQYDTTHLRVTAVFDEYTGGWVAPPGAGPQAGFKEDLEAARAASAPTVEVHEVV</sequence>